<proteinExistence type="inferred from homology"/>
<dbReference type="PANTHER" id="PTHR42991">
    <property type="entry name" value="ALDEHYDE DEHYDROGENASE"/>
    <property type="match status" value="1"/>
</dbReference>
<dbReference type="InterPro" id="IPR051020">
    <property type="entry name" value="ALDH-related_metabolic_enz"/>
</dbReference>
<dbReference type="SUPFAM" id="SSF53720">
    <property type="entry name" value="ALDH-like"/>
    <property type="match status" value="1"/>
</dbReference>
<keyword evidence="5" id="KW-1185">Reference proteome</keyword>
<keyword evidence="2" id="KW-0560">Oxidoreductase</keyword>
<evidence type="ECO:0000256" key="2">
    <source>
        <dbReference type="ARBA" id="ARBA00023002"/>
    </source>
</evidence>
<dbReference type="PANTHER" id="PTHR42991:SF1">
    <property type="entry name" value="ALDEHYDE DEHYDROGENASE"/>
    <property type="match status" value="1"/>
</dbReference>
<dbReference type="Gene3D" id="3.40.605.10">
    <property type="entry name" value="Aldehyde Dehydrogenase, Chain A, domain 1"/>
    <property type="match status" value="1"/>
</dbReference>
<dbReference type="KEGG" id="xdi:EZH22_25710"/>
<evidence type="ECO:0000259" key="3">
    <source>
        <dbReference type="Pfam" id="PF00171"/>
    </source>
</evidence>
<dbReference type="Proteomes" id="UP000596427">
    <property type="component" value="Chromosome"/>
</dbReference>
<sequence length="485" mass="49992">MTAAQVPPPAAAGEVHRVRALVGGAHMDGEGTFWTVDPYCQTPFAEVAQAGPRETAAAVAAARAAAAGAAASPARERAALLRRAAAAIEARSEALARTMARETGKAIRDARREVARCPATLELCAEEAVRIEGAHVPMEATDTGAGKLGVVLRFPLGVVAAITPYNAPLNLVCHKIGPALAAGNAVVLKPAVQASATVAALVEAFQAADLPDGWLNVIYGDAAGRHLVESPGIDAVSFTGSTAVGARIRAAVPLKPVVLELGGNGFTIVHHDADMEAAAGLCAANAMRLAGQSCISVQNVCVSRPVFERFAALLLTQVDRLKVGDPMDVDTDVGPVISEAAAEAITARVAAAAKTGAQILRGGGRKAALVEPTVLRLETARGPTFDEEVFGPVVNLVAYDDLCEPVSWVNGGRYGLQAGVFSGSLAVGMSLARALRVGGVILNGSSTWRSDQAPYGGVKDSGSGREGPRYAIRDMTEERFIVINH</sequence>
<feature type="domain" description="Aldehyde dehydrogenase" evidence="3">
    <location>
        <begin position="31"/>
        <end position="479"/>
    </location>
</feature>
<dbReference type="GO" id="GO:0008911">
    <property type="term" value="F:lactaldehyde dehydrogenase (NAD+) activity"/>
    <property type="evidence" value="ECO:0007669"/>
    <property type="project" value="TreeGrafter"/>
</dbReference>
<accession>A0A974PMI9</accession>
<dbReference type="Pfam" id="PF00171">
    <property type="entry name" value="Aldedh"/>
    <property type="match status" value="1"/>
</dbReference>
<dbReference type="Gene3D" id="3.40.309.10">
    <property type="entry name" value="Aldehyde Dehydrogenase, Chain A, domain 2"/>
    <property type="match status" value="1"/>
</dbReference>
<evidence type="ECO:0000256" key="1">
    <source>
        <dbReference type="ARBA" id="ARBA00009986"/>
    </source>
</evidence>
<gene>
    <name evidence="4" type="ORF">EZH22_25710</name>
</gene>
<protein>
    <submittedName>
        <fullName evidence="4">Aldehyde dehydrogenase family protein</fullName>
    </submittedName>
</protein>
<evidence type="ECO:0000313" key="5">
    <source>
        <dbReference type="Proteomes" id="UP000596427"/>
    </source>
</evidence>
<dbReference type="InterPro" id="IPR016162">
    <property type="entry name" value="Ald_DH_N"/>
</dbReference>
<dbReference type="InterPro" id="IPR016161">
    <property type="entry name" value="Ald_DH/histidinol_DH"/>
</dbReference>
<dbReference type="RefSeq" id="WP_203193222.1">
    <property type="nucleotide sequence ID" value="NZ_CP063362.1"/>
</dbReference>
<evidence type="ECO:0000313" key="4">
    <source>
        <dbReference type="EMBL" id="QRG06314.1"/>
    </source>
</evidence>
<reference evidence="4 5" key="1">
    <citation type="submission" date="2020-10" db="EMBL/GenBank/DDBJ databases">
        <title>Degradation of 1,4-Dioxane by Xanthobacter sp. YN2, via a Novel Group-2 Soluble Di-Iron Monooxygenase.</title>
        <authorList>
            <person name="Ma F."/>
            <person name="Wang Y."/>
            <person name="Yang J."/>
            <person name="Guo H."/>
            <person name="Su D."/>
            <person name="Yu L."/>
        </authorList>
    </citation>
    <scope>NUCLEOTIDE SEQUENCE [LARGE SCALE GENOMIC DNA]</scope>
    <source>
        <strain evidence="4 5">YN2</strain>
    </source>
</reference>
<comment type="similarity">
    <text evidence="1">Belongs to the aldehyde dehydrogenase family.</text>
</comment>
<name>A0A974PMI9_9HYPH</name>
<dbReference type="InterPro" id="IPR015590">
    <property type="entry name" value="Aldehyde_DH_dom"/>
</dbReference>
<organism evidence="4 5">
    <name type="scientific">Xanthobacter dioxanivorans</name>
    <dbReference type="NCBI Taxonomy" id="2528964"/>
    <lineage>
        <taxon>Bacteria</taxon>
        <taxon>Pseudomonadati</taxon>
        <taxon>Pseudomonadota</taxon>
        <taxon>Alphaproteobacteria</taxon>
        <taxon>Hyphomicrobiales</taxon>
        <taxon>Xanthobacteraceae</taxon>
        <taxon>Xanthobacter</taxon>
    </lineage>
</organism>
<dbReference type="InterPro" id="IPR016163">
    <property type="entry name" value="Ald_DH_C"/>
</dbReference>
<dbReference type="AlphaFoldDB" id="A0A974PMI9"/>
<dbReference type="EMBL" id="CP063362">
    <property type="protein sequence ID" value="QRG06314.1"/>
    <property type="molecule type" value="Genomic_DNA"/>
</dbReference>